<dbReference type="GO" id="GO:0047890">
    <property type="term" value="F:flavanone 4-reductase activity"/>
    <property type="evidence" value="ECO:0007669"/>
    <property type="project" value="UniProtKB-EC"/>
</dbReference>
<comment type="catalytic activity">
    <reaction evidence="12">
        <text>(2S)-flavan-4-ol + NADP(+) = (2S)-flavanone + NADPH + H(+)</text>
        <dbReference type="Rhea" id="RHEA:11228"/>
        <dbReference type="ChEBI" id="CHEBI:15378"/>
        <dbReference type="ChEBI" id="CHEBI:15605"/>
        <dbReference type="ChEBI" id="CHEBI:15606"/>
        <dbReference type="ChEBI" id="CHEBI:57783"/>
        <dbReference type="ChEBI" id="CHEBI:58349"/>
        <dbReference type="EC" id="1.1.1.234"/>
    </reaction>
</comment>
<comment type="similarity">
    <text evidence="5">Belongs to the NAD(P)-dependent epimerase/dehydratase family. Dihydroflavonol-4-reductase subfamily.</text>
</comment>
<comment type="catalytic activity">
    <reaction evidence="13">
        <text>a (2R,3S,4S)-leucoanthocyanidin + NADP(+) = a (2R,3R)-dihydroflavonol + NADPH + H(+)</text>
        <dbReference type="Rhea" id="RHEA:54444"/>
        <dbReference type="ChEBI" id="CHEBI:15378"/>
        <dbReference type="ChEBI" id="CHEBI:57783"/>
        <dbReference type="ChEBI" id="CHEBI:58349"/>
        <dbReference type="ChEBI" id="CHEBI:138176"/>
        <dbReference type="ChEBI" id="CHEBI:138188"/>
        <dbReference type="EC" id="1.1.1.219"/>
    </reaction>
</comment>
<keyword evidence="2" id="KW-0521">NADP</keyword>
<dbReference type="PANTHER" id="PTHR10366">
    <property type="entry name" value="NAD DEPENDENT EPIMERASE/DEHYDRATASE"/>
    <property type="match status" value="1"/>
</dbReference>
<dbReference type="GO" id="GO:0045552">
    <property type="term" value="F:dihydroflavanol 4-reductase activity"/>
    <property type="evidence" value="ECO:0007669"/>
    <property type="project" value="UniProtKB-EC"/>
</dbReference>
<evidence type="ECO:0000256" key="12">
    <source>
        <dbReference type="ARBA" id="ARBA00048870"/>
    </source>
</evidence>
<evidence type="ECO:0000256" key="6">
    <source>
        <dbReference type="ARBA" id="ARBA00037100"/>
    </source>
</evidence>
<dbReference type="GO" id="GO:0009813">
    <property type="term" value="P:flavonoid biosynthetic process"/>
    <property type="evidence" value="ECO:0007669"/>
    <property type="project" value="UniProtKB-KW"/>
</dbReference>
<evidence type="ECO:0000256" key="4">
    <source>
        <dbReference type="ARBA" id="ARBA00023241"/>
    </source>
</evidence>
<dbReference type="Proteomes" id="UP000325081">
    <property type="component" value="Unassembled WGS sequence"/>
</dbReference>
<dbReference type="SUPFAM" id="SSF51735">
    <property type="entry name" value="NAD(P)-binding Rossmann-fold domains"/>
    <property type="match status" value="1"/>
</dbReference>
<evidence type="ECO:0000313" key="15">
    <source>
        <dbReference type="EMBL" id="GER48662.1"/>
    </source>
</evidence>
<feature type="domain" description="NAD-dependent epimerase/dehydratase" evidence="14">
    <location>
        <begin position="22"/>
        <end position="272"/>
    </location>
</feature>
<keyword evidence="16" id="KW-1185">Reference proteome</keyword>
<dbReference type="EMBL" id="BKCP01008292">
    <property type="protein sequence ID" value="GER48662.1"/>
    <property type="molecule type" value="Genomic_DNA"/>
</dbReference>
<evidence type="ECO:0000256" key="11">
    <source>
        <dbReference type="ARBA" id="ARBA00042831"/>
    </source>
</evidence>
<dbReference type="FunFam" id="3.40.50.720:FF:000085">
    <property type="entry name" value="Dihydroflavonol reductase"/>
    <property type="match status" value="1"/>
</dbReference>
<evidence type="ECO:0000256" key="13">
    <source>
        <dbReference type="ARBA" id="ARBA00049132"/>
    </source>
</evidence>
<dbReference type="EC" id="1.1.1.219" evidence="8"/>
<evidence type="ECO:0000256" key="8">
    <source>
        <dbReference type="ARBA" id="ARBA00039057"/>
    </source>
</evidence>
<sequence length="351" mass="38764">MVTRKVMHVLHDKMEKSCVKTVCVTGGAGYLASFLINRLLAKGYLVHATLRNLKDDSKVGLLKGLGNADTRLKLFEADIYNPCEFAAAVEGCQIVVHMATPLQHYGNDSQYKNTSEAAVGGVKSIVESCVRSNTVNKLIYTASVVASSPLKEQQEEEGGYNYKDFIDETCWTPLNTSYQMLTDYVRSKTLAEKEVLSYNGKNGIQVVSLACGLVGGDTIQSFMPESMATLISQAINDGGRYRVLRGLEDLLAKVPIAHVEDVIDAHVFSMETQHINGRFLCASHFLSSAQIAALIQNCQPTITIKPELVEDVKRETSWGSRKLENLGFKYKYDAQKIIHDSLLCAKKLEII</sequence>
<evidence type="ECO:0000259" key="14">
    <source>
        <dbReference type="Pfam" id="PF01370"/>
    </source>
</evidence>
<reference evidence="16" key="1">
    <citation type="journal article" date="2019" name="Curr. Biol.">
        <title>Genome Sequence of Striga asiatica Provides Insight into the Evolution of Plant Parasitism.</title>
        <authorList>
            <person name="Yoshida S."/>
            <person name="Kim S."/>
            <person name="Wafula E.K."/>
            <person name="Tanskanen J."/>
            <person name="Kim Y.M."/>
            <person name="Honaas L."/>
            <person name="Yang Z."/>
            <person name="Spallek T."/>
            <person name="Conn C.E."/>
            <person name="Ichihashi Y."/>
            <person name="Cheong K."/>
            <person name="Cui S."/>
            <person name="Der J.P."/>
            <person name="Gundlach H."/>
            <person name="Jiao Y."/>
            <person name="Hori C."/>
            <person name="Ishida J.K."/>
            <person name="Kasahara H."/>
            <person name="Kiba T."/>
            <person name="Kim M.S."/>
            <person name="Koo N."/>
            <person name="Laohavisit A."/>
            <person name="Lee Y.H."/>
            <person name="Lumba S."/>
            <person name="McCourt P."/>
            <person name="Mortimer J.C."/>
            <person name="Mutuku J.M."/>
            <person name="Nomura T."/>
            <person name="Sasaki-Sekimoto Y."/>
            <person name="Seto Y."/>
            <person name="Wang Y."/>
            <person name="Wakatake T."/>
            <person name="Sakakibara H."/>
            <person name="Demura T."/>
            <person name="Yamaguchi S."/>
            <person name="Yoneyama K."/>
            <person name="Manabe R.I."/>
            <person name="Nelson D.C."/>
            <person name="Schulman A.H."/>
            <person name="Timko M.P."/>
            <person name="dePamphilis C.W."/>
            <person name="Choi D."/>
            <person name="Shirasu K."/>
        </authorList>
    </citation>
    <scope>NUCLEOTIDE SEQUENCE [LARGE SCALE GENOMIC DNA]</scope>
    <source>
        <strain evidence="16">cv. UVA1</strain>
    </source>
</reference>
<evidence type="ECO:0000256" key="1">
    <source>
        <dbReference type="ARBA" id="ARBA00004935"/>
    </source>
</evidence>
<comment type="caution">
    <text evidence="15">The sequence shown here is derived from an EMBL/GenBank/DDBJ whole genome shotgun (WGS) entry which is preliminary data.</text>
</comment>
<dbReference type="InterPro" id="IPR001509">
    <property type="entry name" value="Epimerase_deHydtase"/>
</dbReference>
<name>A0A5A7QUT8_STRAF</name>
<evidence type="ECO:0000313" key="16">
    <source>
        <dbReference type="Proteomes" id="UP000325081"/>
    </source>
</evidence>
<evidence type="ECO:0000256" key="5">
    <source>
        <dbReference type="ARBA" id="ARBA00023445"/>
    </source>
</evidence>
<evidence type="ECO:0000256" key="7">
    <source>
        <dbReference type="ARBA" id="ARBA00039055"/>
    </source>
</evidence>
<gene>
    <name evidence="15" type="ORF">STAS_25830</name>
</gene>
<dbReference type="PANTHER" id="PTHR10366:SF696">
    <property type="entry name" value="OS07G0601900 PROTEIN"/>
    <property type="match status" value="1"/>
</dbReference>
<evidence type="ECO:0000256" key="9">
    <source>
        <dbReference type="ARBA" id="ARBA00039963"/>
    </source>
</evidence>
<dbReference type="InterPro" id="IPR036291">
    <property type="entry name" value="NAD(P)-bd_dom_sf"/>
</dbReference>
<evidence type="ECO:0000256" key="3">
    <source>
        <dbReference type="ARBA" id="ARBA00023002"/>
    </source>
</evidence>
<proteinExistence type="inferred from homology"/>
<keyword evidence="3" id="KW-0560">Oxidoreductase</keyword>
<comment type="function">
    <text evidence="6">Bifunctional enzyme involved in flavonoid metabolism.</text>
</comment>
<dbReference type="EC" id="1.1.1.234" evidence="7"/>
<comment type="pathway">
    <text evidence="1">Pigment biosynthesis; anthocyanin biosynthesis.</text>
</comment>
<evidence type="ECO:0000256" key="10">
    <source>
        <dbReference type="ARBA" id="ARBA00042087"/>
    </source>
</evidence>
<evidence type="ECO:0000256" key="2">
    <source>
        <dbReference type="ARBA" id="ARBA00022857"/>
    </source>
</evidence>
<keyword evidence="4" id="KW-0284">Flavonoid biosynthesis</keyword>
<dbReference type="AlphaFoldDB" id="A0A5A7QUT8"/>
<organism evidence="15 16">
    <name type="scientific">Striga asiatica</name>
    <name type="common">Asiatic witchweed</name>
    <name type="synonym">Buchnera asiatica</name>
    <dbReference type="NCBI Taxonomy" id="4170"/>
    <lineage>
        <taxon>Eukaryota</taxon>
        <taxon>Viridiplantae</taxon>
        <taxon>Streptophyta</taxon>
        <taxon>Embryophyta</taxon>
        <taxon>Tracheophyta</taxon>
        <taxon>Spermatophyta</taxon>
        <taxon>Magnoliopsida</taxon>
        <taxon>eudicotyledons</taxon>
        <taxon>Gunneridae</taxon>
        <taxon>Pentapetalae</taxon>
        <taxon>asterids</taxon>
        <taxon>lamiids</taxon>
        <taxon>Lamiales</taxon>
        <taxon>Orobanchaceae</taxon>
        <taxon>Buchnereae</taxon>
        <taxon>Striga</taxon>
    </lineage>
</organism>
<protein>
    <recommendedName>
        <fullName evidence="9">Dihydroflavonol 4-reductase</fullName>
        <ecNumber evidence="8">1.1.1.219</ecNumber>
        <ecNumber evidence="7">1.1.1.234</ecNumber>
    </recommendedName>
    <alternativeName>
        <fullName evidence="11">Dihydrokaempferol 4-reductase</fullName>
    </alternativeName>
    <alternativeName>
        <fullName evidence="10">Flavanone 4-reductase</fullName>
    </alternativeName>
</protein>
<dbReference type="Gene3D" id="3.40.50.720">
    <property type="entry name" value="NAD(P)-binding Rossmann-like Domain"/>
    <property type="match status" value="1"/>
</dbReference>
<dbReference type="InterPro" id="IPR050425">
    <property type="entry name" value="NAD(P)_dehydrat-like"/>
</dbReference>
<accession>A0A5A7QUT8</accession>
<dbReference type="OrthoDB" id="2735536at2759"/>
<dbReference type="Pfam" id="PF01370">
    <property type="entry name" value="Epimerase"/>
    <property type="match status" value="1"/>
</dbReference>